<keyword evidence="3" id="KW-1185">Reference proteome</keyword>
<feature type="transmembrane region" description="Helical" evidence="1">
    <location>
        <begin position="12"/>
        <end position="29"/>
    </location>
</feature>
<keyword evidence="1" id="KW-0472">Membrane</keyword>
<protein>
    <submittedName>
        <fullName evidence="2">Uncharacterized protein</fullName>
    </submittedName>
</protein>
<reference evidence="2" key="1">
    <citation type="submission" date="2021-03" db="EMBL/GenBank/DDBJ databases">
        <authorList>
            <person name="Palmer J.M."/>
        </authorList>
    </citation>
    <scope>NUCLEOTIDE SEQUENCE</scope>
    <source>
        <strain evidence="2">ARV_011</strain>
    </source>
</reference>
<gene>
    <name evidence="2" type="ORF">KQ657_003227</name>
</gene>
<proteinExistence type="predicted"/>
<dbReference type="Proteomes" id="UP000790833">
    <property type="component" value="Unassembled WGS sequence"/>
</dbReference>
<dbReference type="EMBL" id="JAHMUF010000003">
    <property type="protein sequence ID" value="KAG7195465.1"/>
    <property type="molecule type" value="Genomic_DNA"/>
</dbReference>
<evidence type="ECO:0000313" key="2">
    <source>
        <dbReference type="EMBL" id="KAG7195465.1"/>
    </source>
</evidence>
<keyword evidence="1" id="KW-1133">Transmembrane helix</keyword>
<organism evidence="2 3">
    <name type="scientific">Scheffersomyces spartinae</name>
    <dbReference type="NCBI Taxonomy" id="45513"/>
    <lineage>
        <taxon>Eukaryota</taxon>
        <taxon>Fungi</taxon>
        <taxon>Dikarya</taxon>
        <taxon>Ascomycota</taxon>
        <taxon>Saccharomycotina</taxon>
        <taxon>Pichiomycetes</taxon>
        <taxon>Debaryomycetaceae</taxon>
        <taxon>Scheffersomyces</taxon>
    </lineage>
</organism>
<sequence>MKTSRFDMDSAFVFKLILILCVVVRIFNYQKEYNVDIEAEDSDSQRQFVTCQDQWSAFNNSTESNTDPSVYDFDLQHVKNVTDLQGYYNYYYYTQNALRCTAWRKVKAQINQVPPSFALFFSGVISLFTISFLLGMAVRTNLKATGELKKLLEQVSGTVDEVRNSTSLCSKLWKSEVDGLHSLVENDLVTKCLRAKKNVGDNENWTTTELRGRGCYCSVDQRNDKHEATVLVISSSSSSKESLQQFDKSDTCDLGVWTESASSPDVEILGPSQFLGTANKKFGATQRSFDIVSAEGRKEWSIYMREQMSNRGFKDWRGQEELEDQNVLPLQYRDVVTVDQNNKPLKRILVLGRGWVSSKQMCQEIEEYGIDAYVRKEQKRLNTTA</sequence>
<name>A0A9P8AJH9_9ASCO</name>
<evidence type="ECO:0000313" key="3">
    <source>
        <dbReference type="Proteomes" id="UP000790833"/>
    </source>
</evidence>
<dbReference type="AlphaFoldDB" id="A0A9P8AJH9"/>
<feature type="transmembrane region" description="Helical" evidence="1">
    <location>
        <begin position="117"/>
        <end position="138"/>
    </location>
</feature>
<evidence type="ECO:0000256" key="1">
    <source>
        <dbReference type="SAM" id="Phobius"/>
    </source>
</evidence>
<dbReference type="GeneID" id="66116601"/>
<accession>A0A9P8AJH9</accession>
<dbReference type="RefSeq" id="XP_043051010.1">
    <property type="nucleotide sequence ID" value="XM_043193958.1"/>
</dbReference>
<keyword evidence="1" id="KW-0812">Transmembrane</keyword>
<comment type="caution">
    <text evidence="2">The sequence shown here is derived from an EMBL/GenBank/DDBJ whole genome shotgun (WGS) entry which is preliminary data.</text>
</comment>